<evidence type="ECO:0000313" key="2">
    <source>
        <dbReference type="Proteomes" id="UP000324222"/>
    </source>
</evidence>
<reference evidence="1 2" key="1">
    <citation type="submission" date="2019-05" db="EMBL/GenBank/DDBJ databases">
        <title>Another draft genome of Portunus trituberculatus and its Hox gene families provides insights of decapod evolution.</title>
        <authorList>
            <person name="Jeong J.-H."/>
            <person name="Song I."/>
            <person name="Kim S."/>
            <person name="Choi T."/>
            <person name="Kim D."/>
            <person name="Ryu S."/>
            <person name="Kim W."/>
        </authorList>
    </citation>
    <scope>NUCLEOTIDE SEQUENCE [LARGE SCALE GENOMIC DNA]</scope>
    <source>
        <tissue evidence="1">Muscle</tissue>
    </source>
</reference>
<keyword evidence="2" id="KW-1185">Reference proteome</keyword>
<dbReference type="Proteomes" id="UP000324222">
    <property type="component" value="Unassembled WGS sequence"/>
</dbReference>
<proteinExistence type="predicted"/>
<evidence type="ECO:0000313" key="1">
    <source>
        <dbReference type="EMBL" id="MPC53612.1"/>
    </source>
</evidence>
<comment type="caution">
    <text evidence="1">The sequence shown here is derived from an EMBL/GenBank/DDBJ whole genome shotgun (WGS) entry which is preliminary data.</text>
</comment>
<accession>A0A5B7G3T0</accession>
<organism evidence="1 2">
    <name type="scientific">Portunus trituberculatus</name>
    <name type="common">Swimming crab</name>
    <name type="synonym">Neptunus trituberculatus</name>
    <dbReference type="NCBI Taxonomy" id="210409"/>
    <lineage>
        <taxon>Eukaryota</taxon>
        <taxon>Metazoa</taxon>
        <taxon>Ecdysozoa</taxon>
        <taxon>Arthropoda</taxon>
        <taxon>Crustacea</taxon>
        <taxon>Multicrustacea</taxon>
        <taxon>Malacostraca</taxon>
        <taxon>Eumalacostraca</taxon>
        <taxon>Eucarida</taxon>
        <taxon>Decapoda</taxon>
        <taxon>Pleocyemata</taxon>
        <taxon>Brachyura</taxon>
        <taxon>Eubrachyura</taxon>
        <taxon>Portunoidea</taxon>
        <taxon>Portunidae</taxon>
        <taxon>Portuninae</taxon>
        <taxon>Portunus</taxon>
    </lineage>
</organism>
<gene>
    <name evidence="1" type="ORF">E2C01_047513</name>
</gene>
<sequence>MSYASLYVVHVVCCVHEGGSEVQACAASTVFVYAWVCLFPTHEALLCSSSTICSNTSTPVGDNANLAPAFQAC</sequence>
<dbReference type="EMBL" id="VSRR010011764">
    <property type="protein sequence ID" value="MPC53612.1"/>
    <property type="molecule type" value="Genomic_DNA"/>
</dbReference>
<protein>
    <submittedName>
        <fullName evidence="1">Uncharacterized protein</fullName>
    </submittedName>
</protein>
<dbReference type="AlphaFoldDB" id="A0A5B7G3T0"/>
<name>A0A5B7G3T0_PORTR</name>